<evidence type="ECO:0000313" key="3">
    <source>
        <dbReference type="EMBL" id="TDZ37285.1"/>
    </source>
</evidence>
<feature type="compositionally biased region" description="Polar residues" evidence="2">
    <location>
        <begin position="351"/>
        <end position="363"/>
    </location>
</feature>
<dbReference type="AlphaFoldDB" id="A0A4R8QNN1"/>
<name>A0A4R8QNN1_COLTR</name>
<evidence type="ECO:0000256" key="1">
    <source>
        <dbReference type="SAM" id="Coils"/>
    </source>
</evidence>
<evidence type="ECO:0000256" key="2">
    <source>
        <dbReference type="SAM" id="MobiDB-lite"/>
    </source>
</evidence>
<reference evidence="3 4" key="1">
    <citation type="submission" date="2018-12" db="EMBL/GenBank/DDBJ databases">
        <title>Genome sequence and assembly of Colletotrichum trifolii.</title>
        <authorList>
            <person name="Gan P."/>
            <person name="Shirasu K."/>
        </authorList>
    </citation>
    <scope>NUCLEOTIDE SEQUENCE [LARGE SCALE GENOMIC DNA]</scope>
    <source>
        <strain evidence="3 4">543-2</strain>
    </source>
</reference>
<feature type="coiled-coil region" evidence="1">
    <location>
        <begin position="14"/>
        <end position="41"/>
    </location>
</feature>
<accession>A0A4R8QNN1</accession>
<sequence>MQSSPDHPNAALQLSRLSTSIAELHRAIRTAEAEADQIETKIAYKDAEIDDLISDKISHNGCTKGYEKVIRRAKGQREKLSDALESKRDEIANLKIKKERRQARLSAIPPVESTNAPDPRDNEQAAALLEITHTPWSRVFVASRDGQTFISPAMLHGVPTEPITENGEYWEQTWTKFDDAINTERLRQQYEQDVDEWRQRRQVGLPTAQEEAEFAKKEYRNRRFTTEAKAAKRWFCPGTTLHPNQMMAKQYLPERGLCQSYIIYQICNLLSRLHALHERGELTMQPIYFLLWRMSVTFDRMPSTGPRSFYKSIVDQDHPSFDPVLRQAILRGAQHMNSFNSYGPRLVDSAARSQTLTPSSTQAADRDKVSQTQVRRQPWEVIADSDISTSAADNGKKASLETMSDESQLTKKRRVWNISPSPAERKKKRASNVFTRQRRMDDNDSPSTNDVVQPSSRAVEQMLFRPEVPVQSTQQHGGSAGVVTARPSSDQQVSATVHSPNEFAPSLRAREIADREASHQKCRELIRKYGGKKAEEAIKDVALEDGTAYFIPVGESDNEEDKVADSKATAKREIERPPFPWKYGKVSHGFIFND</sequence>
<protein>
    <submittedName>
        <fullName evidence="3">Uncharacterized protein</fullName>
    </submittedName>
</protein>
<organism evidence="3 4">
    <name type="scientific">Colletotrichum trifolii</name>
    <dbReference type="NCBI Taxonomy" id="5466"/>
    <lineage>
        <taxon>Eukaryota</taxon>
        <taxon>Fungi</taxon>
        <taxon>Dikarya</taxon>
        <taxon>Ascomycota</taxon>
        <taxon>Pezizomycotina</taxon>
        <taxon>Sordariomycetes</taxon>
        <taxon>Hypocreomycetidae</taxon>
        <taxon>Glomerellales</taxon>
        <taxon>Glomerellaceae</taxon>
        <taxon>Colletotrichum</taxon>
        <taxon>Colletotrichum orbiculare species complex</taxon>
    </lineage>
</organism>
<gene>
    <name evidence="3" type="ORF">CTRI78_v011142</name>
</gene>
<evidence type="ECO:0000313" key="4">
    <source>
        <dbReference type="Proteomes" id="UP000295703"/>
    </source>
</evidence>
<keyword evidence="4" id="KW-1185">Reference proteome</keyword>
<dbReference type="Proteomes" id="UP000295703">
    <property type="component" value="Unassembled WGS sequence"/>
</dbReference>
<dbReference type="EMBL" id="RYZW01000229">
    <property type="protein sequence ID" value="TDZ37285.1"/>
    <property type="molecule type" value="Genomic_DNA"/>
</dbReference>
<comment type="caution">
    <text evidence="3">The sequence shown here is derived from an EMBL/GenBank/DDBJ whole genome shotgun (WGS) entry which is preliminary data.</text>
</comment>
<feature type="region of interest" description="Disordered" evidence="2">
    <location>
        <begin position="350"/>
        <end position="453"/>
    </location>
</feature>
<feature type="coiled-coil region" evidence="1">
    <location>
        <begin position="70"/>
        <end position="104"/>
    </location>
</feature>
<keyword evidence="1" id="KW-0175">Coiled coil</keyword>
<dbReference type="STRING" id="5466.A0A4R8QNN1"/>
<proteinExistence type="predicted"/>